<organism evidence="9 10">
    <name type="scientific">Scyliorhinus torazame</name>
    <name type="common">Cloudy catshark</name>
    <name type="synonym">Catulus torazame</name>
    <dbReference type="NCBI Taxonomy" id="75743"/>
    <lineage>
        <taxon>Eukaryota</taxon>
        <taxon>Metazoa</taxon>
        <taxon>Chordata</taxon>
        <taxon>Craniata</taxon>
        <taxon>Vertebrata</taxon>
        <taxon>Chondrichthyes</taxon>
        <taxon>Elasmobranchii</taxon>
        <taxon>Galeomorphii</taxon>
        <taxon>Galeoidea</taxon>
        <taxon>Carcharhiniformes</taxon>
        <taxon>Scyliorhinidae</taxon>
        <taxon>Scyliorhinus</taxon>
    </lineage>
</organism>
<keyword evidence="2 4" id="KW-0863">Zinc-finger</keyword>
<keyword evidence="5" id="KW-0175">Coiled coil</keyword>
<dbReference type="Pfam" id="PF13765">
    <property type="entry name" value="PRY"/>
    <property type="match status" value="1"/>
</dbReference>
<dbReference type="SMART" id="SM00184">
    <property type="entry name" value="RING"/>
    <property type="match status" value="1"/>
</dbReference>
<dbReference type="InterPro" id="IPR006574">
    <property type="entry name" value="PRY"/>
</dbReference>
<protein>
    <submittedName>
        <fullName evidence="9">Uncharacterized protein</fullName>
    </submittedName>
</protein>
<dbReference type="OrthoDB" id="128536at2759"/>
<dbReference type="SUPFAM" id="SSF57850">
    <property type="entry name" value="RING/U-box"/>
    <property type="match status" value="1"/>
</dbReference>
<dbReference type="InterPro" id="IPR013320">
    <property type="entry name" value="ConA-like_dom_sf"/>
</dbReference>
<feature type="domain" description="RING-type" evidence="6">
    <location>
        <begin position="16"/>
        <end position="59"/>
    </location>
</feature>
<dbReference type="SUPFAM" id="SSF49899">
    <property type="entry name" value="Concanavalin A-like lectins/glucanases"/>
    <property type="match status" value="1"/>
</dbReference>
<dbReference type="FunFam" id="2.60.120.920:FF:000004">
    <property type="entry name" value="Butyrophilin subfamily 1 member A1"/>
    <property type="match status" value="1"/>
</dbReference>
<dbReference type="InterPro" id="IPR000315">
    <property type="entry name" value="Znf_B-box"/>
</dbReference>
<evidence type="ECO:0000313" key="10">
    <source>
        <dbReference type="Proteomes" id="UP000288216"/>
    </source>
</evidence>
<evidence type="ECO:0000256" key="3">
    <source>
        <dbReference type="ARBA" id="ARBA00022833"/>
    </source>
</evidence>
<dbReference type="Gene3D" id="3.30.40.10">
    <property type="entry name" value="Zinc/RING finger domain, C3HC4 (zinc finger)"/>
    <property type="match status" value="1"/>
</dbReference>
<dbReference type="GO" id="GO:0008270">
    <property type="term" value="F:zinc ion binding"/>
    <property type="evidence" value="ECO:0007669"/>
    <property type="project" value="UniProtKB-KW"/>
</dbReference>
<dbReference type="CDD" id="cd13733">
    <property type="entry name" value="SPRY_PRY_C-I_1"/>
    <property type="match status" value="1"/>
</dbReference>
<dbReference type="STRING" id="75743.A0A401PBR5"/>
<dbReference type="InterPro" id="IPR013083">
    <property type="entry name" value="Znf_RING/FYVE/PHD"/>
</dbReference>
<dbReference type="InterPro" id="IPR003879">
    <property type="entry name" value="Butyrophylin_SPRY"/>
</dbReference>
<dbReference type="Gene3D" id="3.30.160.60">
    <property type="entry name" value="Classic Zinc Finger"/>
    <property type="match status" value="1"/>
</dbReference>
<dbReference type="PROSITE" id="PS50119">
    <property type="entry name" value="ZF_BBOX"/>
    <property type="match status" value="1"/>
</dbReference>
<evidence type="ECO:0000256" key="1">
    <source>
        <dbReference type="ARBA" id="ARBA00022723"/>
    </source>
</evidence>
<dbReference type="CDD" id="cd16594">
    <property type="entry name" value="RING-HC_TRIM7-like_C-IV"/>
    <property type="match status" value="1"/>
</dbReference>
<dbReference type="InterPro" id="IPR043136">
    <property type="entry name" value="B30.2/SPRY_sf"/>
</dbReference>
<feature type="domain" description="B30.2/SPRY" evidence="8">
    <location>
        <begin position="284"/>
        <end position="478"/>
    </location>
</feature>
<dbReference type="PROSITE" id="PS50089">
    <property type="entry name" value="ZF_RING_2"/>
    <property type="match status" value="1"/>
</dbReference>
<dbReference type="InterPro" id="IPR050143">
    <property type="entry name" value="TRIM/RBCC"/>
</dbReference>
<dbReference type="OMA" id="YLACTSS"/>
<dbReference type="Gene3D" id="2.60.120.920">
    <property type="match status" value="1"/>
</dbReference>
<evidence type="ECO:0000256" key="2">
    <source>
        <dbReference type="ARBA" id="ARBA00022771"/>
    </source>
</evidence>
<keyword evidence="3" id="KW-0862">Zinc</keyword>
<gene>
    <name evidence="9" type="ORF">scyTo_0010804</name>
</gene>
<feature type="domain" description="B box-type" evidence="7">
    <location>
        <begin position="92"/>
        <end position="134"/>
    </location>
</feature>
<dbReference type="InterPro" id="IPR003877">
    <property type="entry name" value="SPRY_dom"/>
</dbReference>
<keyword evidence="10" id="KW-1185">Reference proteome</keyword>
<dbReference type="SMART" id="SM00336">
    <property type="entry name" value="BBOX"/>
    <property type="match status" value="1"/>
</dbReference>
<evidence type="ECO:0000256" key="5">
    <source>
        <dbReference type="SAM" id="Coils"/>
    </source>
</evidence>
<evidence type="ECO:0000259" key="8">
    <source>
        <dbReference type="PROSITE" id="PS50188"/>
    </source>
</evidence>
<dbReference type="SUPFAM" id="SSF57845">
    <property type="entry name" value="B-box zinc-binding domain"/>
    <property type="match status" value="1"/>
</dbReference>
<evidence type="ECO:0000259" key="6">
    <source>
        <dbReference type="PROSITE" id="PS50089"/>
    </source>
</evidence>
<dbReference type="PROSITE" id="PS00518">
    <property type="entry name" value="ZF_RING_1"/>
    <property type="match status" value="1"/>
</dbReference>
<dbReference type="PANTHER" id="PTHR24103">
    <property type="entry name" value="E3 UBIQUITIN-PROTEIN LIGASE TRIM"/>
    <property type="match status" value="1"/>
</dbReference>
<proteinExistence type="predicted"/>
<dbReference type="Proteomes" id="UP000288216">
    <property type="component" value="Unassembled WGS sequence"/>
</dbReference>
<dbReference type="InterPro" id="IPR017907">
    <property type="entry name" value="Znf_RING_CS"/>
</dbReference>
<evidence type="ECO:0000256" key="4">
    <source>
        <dbReference type="PROSITE-ProRule" id="PRU00024"/>
    </source>
</evidence>
<name>A0A401PBR5_SCYTO</name>
<evidence type="ECO:0000259" key="7">
    <source>
        <dbReference type="PROSITE" id="PS50119"/>
    </source>
</evidence>
<evidence type="ECO:0000313" key="9">
    <source>
        <dbReference type="EMBL" id="GCB70560.1"/>
    </source>
</evidence>
<dbReference type="PROSITE" id="PS50188">
    <property type="entry name" value="B302_SPRY"/>
    <property type="match status" value="1"/>
</dbReference>
<reference evidence="9 10" key="1">
    <citation type="journal article" date="2018" name="Nat. Ecol. Evol.">
        <title>Shark genomes provide insights into elasmobranch evolution and the origin of vertebrates.</title>
        <authorList>
            <person name="Hara Y"/>
            <person name="Yamaguchi K"/>
            <person name="Onimaru K"/>
            <person name="Kadota M"/>
            <person name="Koyanagi M"/>
            <person name="Keeley SD"/>
            <person name="Tatsumi K"/>
            <person name="Tanaka K"/>
            <person name="Motone F"/>
            <person name="Kageyama Y"/>
            <person name="Nozu R"/>
            <person name="Adachi N"/>
            <person name="Nishimura O"/>
            <person name="Nakagawa R"/>
            <person name="Tanegashima C"/>
            <person name="Kiyatake I"/>
            <person name="Matsumoto R"/>
            <person name="Murakumo K"/>
            <person name="Nishida K"/>
            <person name="Terakita A"/>
            <person name="Kuratani S"/>
            <person name="Sato K"/>
            <person name="Hyodo S Kuraku.S."/>
        </authorList>
    </citation>
    <scope>NUCLEOTIDE SEQUENCE [LARGE SCALE GENOMIC DNA]</scope>
</reference>
<dbReference type="Pfam" id="PF00622">
    <property type="entry name" value="SPRY"/>
    <property type="match status" value="1"/>
</dbReference>
<dbReference type="PRINTS" id="PR01407">
    <property type="entry name" value="BUTYPHLNCDUF"/>
</dbReference>
<comment type="caution">
    <text evidence="9">The sequence shown here is derived from an EMBL/GenBank/DDBJ whole genome shotgun (WGS) entry which is preliminary data.</text>
</comment>
<dbReference type="SMART" id="SM00589">
    <property type="entry name" value="PRY"/>
    <property type="match status" value="1"/>
</dbReference>
<dbReference type="SMART" id="SM00449">
    <property type="entry name" value="SPRY"/>
    <property type="match status" value="1"/>
</dbReference>
<dbReference type="InterPro" id="IPR001841">
    <property type="entry name" value="Znf_RING"/>
</dbReference>
<dbReference type="InterPro" id="IPR001870">
    <property type="entry name" value="B30.2/SPRY"/>
</dbReference>
<sequence length="484" mass="54496">MASQLQLECLSEELTCPICLEFLSDPVVLACGHDFCRSCITLSWAGLQQQEESSCPQCRAVSPQGSLRTSRSLATLAEKARGLSVRPDGGAGRRGRCQEHSEEELKLLCETDGKLSCLLCRDSTSHRHHRFLVLDEAVEIYKGRLKLSLNSAARRKLRVLMAKLNQKQQISKVRERSSSLKGHITSEFTKMQQILTEKEQRWLADLKEEEERILDTMKKNLRVIQEELDRVERELSDLQGRMSQEDTIAFLKVEASRKDGIECKEYAALPFVGEGLALGVFKGPLQYITWREMIDSINPAPACLTLDPDTANPWLVLSEDRTSVKQGDEWQNLSDSPKRFDQCVSILGTKGFTSGRHYWEVEVGEKTEWDVGVVSESANRKGDITAAPEDGYWIMWLTDQSDYLACTSSPTRLTVPAKPQKVGVYLDYEGGQVSFYNADNMSHLHTFTQTFTDELFPYFSPGLIDDGQNSEALKICSVIGRCSE</sequence>
<dbReference type="EMBL" id="BFAA01004733">
    <property type="protein sequence ID" value="GCB70560.1"/>
    <property type="molecule type" value="Genomic_DNA"/>
</dbReference>
<dbReference type="AlphaFoldDB" id="A0A401PBR5"/>
<dbReference type="Pfam" id="PF00643">
    <property type="entry name" value="zf-B_box"/>
    <property type="match status" value="1"/>
</dbReference>
<feature type="coiled-coil region" evidence="5">
    <location>
        <begin position="207"/>
        <end position="248"/>
    </location>
</feature>
<accession>A0A401PBR5</accession>
<dbReference type="Pfam" id="PF15227">
    <property type="entry name" value="zf-C3HC4_4"/>
    <property type="match status" value="1"/>
</dbReference>
<keyword evidence="1" id="KW-0479">Metal-binding</keyword>